<dbReference type="Pfam" id="PF13424">
    <property type="entry name" value="TPR_12"/>
    <property type="match status" value="4"/>
</dbReference>
<feature type="repeat" description="TPR" evidence="1">
    <location>
        <begin position="1002"/>
        <end position="1035"/>
    </location>
</feature>
<dbReference type="PRINTS" id="PR00381">
    <property type="entry name" value="KINESINLIGHT"/>
</dbReference>
<dbReference type="InterPro" id="IPR011990">
    <property type="entry name" value="TPR-like_helical_dom_sf"/>
</dbReference>
<keyword evidence="1" id="KW-0802">TPR repeat</keyword>
<protein>
    <submittedName>
        <fullName evidence="3">Vegetative incompatibility protein het-e-1</fullName>
    </submittedName>
</protein>
<feature type="repeat" description="TPR" evidence="1">
    <location>
        <begin position="708"/>
        <end position="741"/>
    </location>
</feature>
<dbReference type="InterPro" id="IPR027417">
    <property type="entry name" value="P-loop_NTPase"/>
</dbReference>
<dbReference type="EMBL" id="CP138582">
    <property type="protein sequence ID" value="WPG99175.1"/>
    <property type="molecule type" value="Genomic_DNA"/>
</dbReference>
<dbReference type="InterPro" id="IPR010730">
    <property type="entry name" value="HET"/>
</dbReference>
<dbReference type="Proteomes" id="UP001303373">
    <property type="component" value="Chromosome 3"/>
</dbReference>
<dbReference type="PANTHER" id="PTHR46082">
    <property type="entry name" value="ATP/GTP-BINDING PROTEIN-RELATED"/>
    <property type="match status" value="1"/>
</dbReference>
<dbReference type="NCBIfam" id="NF040586">
    <property type="entry name" value="FxSxx_TPR"/>
    <property type="match status" value="1"/>
</dbReference>
<dbReference type="InterPro" id="IPR019734">
    <property type="entry name" value="TPR_rpt"/>
</dbReference>
<dbReference type="SUPFAM" id="SSF48452">
    <property type="entry name" value="TPR-like"/>
    <property type="match status" value="3"/>
</dbReference>
<evidence type="ECO:0000259" key="2">
    <source>
        <dbReference type="Pfam" id="PF06985"/>
    </source>
</evidence>
<dbReference type="AlphaFoldDB" id="A0AAQ3R886"/>
<feature type="repeat" description="TPR" evidence="1">
    <location>
        <begin position="834"/>
        <end position="867"/>
    </location>
</feature>
<dbReference type="PANTHER" id="PTHR46082:SF6">
    <property type="entry name" value="AAA+ ATPASE DOMAIN-CONTAINING PROTEIN-RELATED"/>
    <property type="match status" value="1"/>
</dbReference>
<keyword evidence="4" id="KW-1185">Reference proteome</keyword>
<evidence type="ECO:0000313" key="4">
    <source>
        <dbReference type="Proteomes" id="UP001303373"/>
    </source>
</evidence>
<evidence type="ECO:0000256" key="1">
    <source>
        <dbReference type="PROSITE-ProRule" id="PRU00339"/>
    </source>
</evidence>
<feature type="repeat" description="TPR" evidence="1">
    <location>
        <begin position="1044"/>
        <end position="1077"/>
    </location>
</feature>
<dbReference type="SUPFAM" id="SSF52540">
    <property type="entry name" value="P-loop containing nucleoside triphosphate hydrolases"/>
    <property type="match status" value="1"/>
</dbReference>
<dbReference type="Gene3D" id="3.40.50.300">
    <property type="entry name" value="P-loop containing nucleotide triphosphate hydrolases"/>
    <property type="match status" value="1"/>
</dbReference>
<dbReference type="GO" id="GO:0043531">
    <property type="term" value="F:ADP binding"/>
    <property type="evidence" value="ECO:0007669"/>
    <property type="project" value="InterPro"/>
</dbReference>
<dbReference type="Gene3D" id="1.25.40.10">
    <property type="entry name" value="Tetratricopeptide repeat domain"/>
    <property type="match status" value="3"/>
</dbReference>
<sequence length="1201" mass="136245">MVPGSSVYAQPHSSSHFHSASSNYHLYTDMRLLRHNGAEKISFTEDLPKDRIPPYAILSHTWGLDRDEVHYEDVVNDDARSKPGYDKILFCMRQAQRDGFEHFWVDSCCINRTSTAELSEAINSMFRWYSNAGRCYVYLTDVPPRPVERTSEENCDNWERKFRASTWFTRGWTLQELLAPKSVEFFSKDGTRIGSRSSLERQIRDITRIPVRALRGSPYATFSIEERFSWQESRFTTLEEDRFYSLLGIMEVSMPAIYGEGAGNARRRLEKEVKDATKGTPSEDFTVTFSLTEVVEIEHFVSRHDALEEMKRTLTSDGSRRCIVLQGLGGIGKTQLSVAYAVQYRDNYSAVFWFNIKDDDSVKSSFIKVAKQILRDQPSAARLSGIDLNGDIDVVIDAVKAWLSLPNNTRWLLIFDNYDRPKLPGSKDSEAVDIRSYLPEAHQGFVIITTRSLEVRFGHTLSVKKLENLQDSLSILTTSSQRPELMQDLDARKLAQKLDGLPLALATAGAYLHQTPGVSCAEYLQYYETSWARLQEMSPRLMSYEDRMLFSTWQISYDQIAKRSPVSANLLRLWAYFGNQDIWFELLQHASTMDAPMWLRNLIADKLDFDGYVRLLCNHGLVDREIGDESGPESHGYSIHACVHSWTQTVLNKGWDQQLSSIAWRCIASHVPAPTSRQWWITSRRLLSHATSQTRVLEKAMILYDDVHGAFHNLGVLYGNQGKLDKAEEMYARALQGFEKALGLDDPSTLGTMSNLGVLYKNQGKLDKAEEMHARALQGYEKALGLDHPSTLGTMSNLGVLYSDQGKLDEAEEMYARALRGREKALGPDDPSTLDSMSNLGVLYQNQGKLDEAEEMFARALQGREKALGPDHPSTLDSMNNLGFPYSDQGKLDEAEEMFARALQGREKALGLDHPSTLDSMNNLGVLYRDQGKLDEAEEMFAQALQGREKALGPDDPSTLDTMSNLGVLYRDQGKLDEAEEMFARALQGREKALGLDDPSTLDTMNNLGVLYWNQKKLDEAEEMFQRALQGIEKAFGPAHERTLEITNNLGLFYADQGKLDEAEQMCQRALQGKEKALGPDDPSTLDTMNNLGFLYWDQGKLDEAEEMFQRALQGIEKAFGPAHERTLEITNNLGLFYADQGKLDEAEQMCQRALQGYRNLSYAPQSRLDTLEQSLSDVQRRRANTQRWAWSFPKPRYLPF</sequence>
<feature type="domain" description="Heterokaryon incompatibility" evidence="2">
    <location>
        <begin position="55"/>
        <end position="176"/>
    </location>
</feature>
<gene>
    <name evidence="3" type="ORF">R9X50_00198600</name>
</gene>
<dbReference type="PROSITE" id="PS50293">
    <property type="entry name" value="TPR_REGION"/>
    <property type="match status" value="1"/>
</dbReference>
<feature type="repeat" description="TPR" evidence="1">
    <location>
        <begin position="1086"/>
        <end position="1119"/>
    </location>
</feature>
<dbReference type="InterPro" id="IPR053137">
    <property type="entry name" value="NLR-like"/>
</dbReference>
<proteinExistence type="predicted"/>
<feature type="repeat" description="TPR" evidence="1">
    <location>
        <begin position="918"/>
        <end position="951"/>
    </location>
</feature>
<feature type="repeat" description="TPR" evidence="1">
    <location>
        <begin position="960"/>
        <end position="993"/>
    </location>
</feature>
<dbReference type="Pfam" id="PF13374">
    <property type="entry name" value="TPR_10"/>
    <property type="match status" value="3"/>
</dbReference>
<feature type="repeat" description="TPR" evidence="1">
    <location>
        <begin position="876"/>
        <end position="909"/>
    </location>
</feature>
<reference evidence="3 4" key="1">
    <citation type="submission" date="2023-11" db="EMBL/GenBank/DDBJ databases">
        <title>An acidophilic fungus is an integral part of prey digestion in a carnivorous sundew plant.</title>
        <authorList>
            <person name="Tsai I.J."/>
        </authorList>
    </citation>
    <scope>NUCLEOTIDE SEQUENCE [LARGE SCALE GENOMIC DNA]</scope>
    <source>
        <strain evidence="3">169a</strain>
    </source>
</reference>
<dbReference type="SMART" id="SM00028">
    <property type="entry name" value="TPR"/>
    <property type="match status" value="11"/>
</dbReference>
<evidence type="ECO:0000313" key="3">
    <source>
        <dbReference type="EMBL" id="WPG99175.1"/>
    </source>
</evidence>
<organism evidence="3 4">
    <name type="scientific">Acrodontium crateriforme</name>
    <dbReference type="NCBI Taxonomy" id="150365"/>
    <lineage>
        <taxon>Eukaryota</taxon>
        <taxon>Fungi</taxon>
        <taxon>Dikarya</taxon>
        <taxon>Ascomycota</taxon>
        <taxon>Pezizomycotina</taxon>
        <taxon>Dothideomycetes</taxon>
        <taxon>Dothideomycetidae</taxon>
        <taxon>Mycosphaerellales</taxon>
        <taxon>Teratosphaeriaceae</taxon>
        <taxon>Acrodontium</taxon>
    </lineage>
</organism>
<accession>A0AAQ3R886</accession>
<feature type="repeat" description="TPR" evidence="1">
    <location>
        <begin position="792"/>
        <end position="825"/>
    </location>
</feature>
<dbReference type="Pfam" id="PF06985">
    <property type="entry name" value="HET"/>
    <property type="match status" value="1"/>
</dbReference>
<dbReference type="PROSITE" id="PS50005">
    <property type="entry name" value="TPR"/>
    <property type="match status" value="9"/>
</dbReference>
<name>A0AAQ3R886_9PEZI</name>